<dbReference type="AlphaFoldDB" id="A0A0D0A7L0"/>
<dbReference type="EMBL" id="KN835441">
    <property type="protein sequence ID" value="KIK37601.1"/>
    <property type="molecule type" value="Genomic_DNA"/>
</dbReference>
<reference evidence="2" key="2">
    <citation type="submission" date="2015-01" db="EMBL/GenBank/DDBJ databases">
        <title>Evolutionary Origins and Diversification of the Mycorrhizal Mutualists.</title>
        <authorList>
            <consortium name="DOE Joint Genome Institute"/>
            <consortium name="Mycorrhizal Genomics Consortium"/>
            <person name="Kohler A."/>
            <person name="Kuo A."/>
            <person name="Nagy L.G."/>
            <person name="Floudas D."/>
            <person name="Copeland A."/>
            <person name="Barry K.W."/>
            <person name="Cichocki N."/>
            <person name="Veneault-Fourrey C."/>
            <person name="LaButti K."/>
            <person name="Lindquist E.A."/>
            <person name="Lipzen A."/>
            <person name="Lundell T."/>
            <person name="Morin E."/>
            <person name="Murat C."/>
            <person name="Riley R."/>
            <person name="Ohm R."/>
            <person name="Sun H."/>
            <person name="Tunlid A."/>
            <person name="Henrissat B."/>
            <person name="Grigoriev I.V."/>
            <person name="Hibbett D.S."/>
            <person name="Martin F."/>
        </authorList>
    </citation>
    <scope>NUCLEOTIDE SEQUENCE [LARGE SCALE GENOMIC DNA]</scope>
    <source>
        <strain evidence="2">UH-Slu-Lm8-n1</strain>
    </source>
</reference>
<accession>A0A0D0A7L0</accession>
<dbReference type="STRING" id="930992.A0A0D0A7L0"/>
<name>A0A0D0A7L0_9AGAM</name>
<organism evidence="1 2">
    <name type="scientific">Suillus luteus UH-Slu-Lm8-n1</name>
    <dbReference type="NCBI Taxonomy" id="930992"/>
    <lineage>
        <taxon>Eukaryota</taxon>
        <taxon>Fungi</taxon>
        <taxon>Dikarya</taxon>
        <taxon>Basidiomycota</taxon>
        <taxon>Agaricomycotina</taxon>
        <taxon>Agaricomycetes</taxon>
        <taxon>Agaricomycetidae</taxon>
        <taxon>Boletales</taxon>
        <taxon>Suillineae</taxon>
        <taxon>Suillaceae</taxon>
        <taxon>Suillus</taxon>
    </lineage>
</organism>
<dbReference type="HOGENOM" id="CLU_005726_2_4_1"/>
<dbReference type="InterPro" id="IPR036397">
    <property type="entry name" value="RNaseH_sf"/>
</dbReference>
<feature type="non-terminal residue" evidence="1">
    <location>
        <position position="594"/>
    </location>
</feature>
<keyword evidence="2" id="KW-1185">Reference proteome</keyword>
<evidence type="ECO:0000313" key="2">
    <source>
        <dbReference type="Proteomes" id="UP000054485"/>
    </source>
</evidence>
<sequence>SRLPAVPPLKRRKLEIPFRTERKCAKERRADDRRMALEAIEKLLKSKKTNFVSGPDGLQAKRARTIQSHLALIVKRGHSSIEASERAAESHGFAAAWGGRQLRSWTHNWVSKRELPQSLTGRHTKVYSLLDDPAVAAELRTYVRSNKWAINPEKLAEFSKSKLIPSEAEKYLHTIVNDEMPRGLKQYMELELFPRIHLKIGRGISLVTARRWLHREGFRYSSHKKGLYFDGHDRPDVVSYRQEHFLPMMKEYERRLVRYVVGDVESELKDPNCNFVERRLVLCAHDEMTAQSNDATDKYWVFEDQFKLRKKGVGRGLHRSDVICSTVGHLVDAGESMEYGKNHEGYWNGEMFVKQLNEKIIPTFERIHGPGYQALFLIDNSQGHSAYAEDALLVSRMNINPAGKQARMRNGWFMRDGIRVEQDMVFPPDHPQFPNEPKGVKTILVERGLHQPRLRGKCASKCNTDATACCNKHILELQPDFQQQKSHIQESIEKAGHLCIFLPKFHCELNFIEYFWGKVKKYLRDNCDGTFETLKKNMPLAMQSVQLHTIRLWEHRMHRWMEAYRTGLGTKDAQFQVKQFSSTKYKSHRRVPEA</sequence>
<evidence type="ECO:0000313" key="1">
    <source>
        <dbReference type="EMBL" id="KIK37601.1"/>
    </source>
</evidence>
<dbReference type="Proteomes" id="UP000054485">
    <property type="component" value="Unassembled WGS sequence"/>
</dbReference>
<dbReference type="PANTHER" id="PTHR35871">
    <property type="entry name" value="EXPRESSED PROTEIN"/>
    <property type="match status" value="1"/>
</dbReference>
<protein>
    <recommendedName>
        <fullName evidence="3">Tc1-like transposase DDE domain-containing protein</fullName>
    </recommendedName>
</protein>
<dbReference type="OrthoDB" id="3218065at2759"/>
<dbReference type="Gene3D" id="3.30.420.10">
    <property type="entry name" value="Ribonuclease H-like superfamily/Ribonuclease H"/>
    <property type="match status" value="1"/>
</dbReference>
<reference evidence="1 2" key="1">
    <citation type="submission" date="2014-04" db="EMBL/GenBank/DDBJ databases">
        <authorList>
            <consortium name="DOE Joint Genome Institute"/>
            <person name="Kuo A."/>
            <person name="Ruytinx J."/>
            <person name="Rineau F."/>
            <person name="Colpaert J."/>
            <person name="Kohler A."/>
            <person name="Nagy L.G."/>
            <person name="Floudas D."/>
            <person name="Copeland A."/>
            <person name="Barry K.W."/>
            <person name="Cichocki N."/>
            <person name="Veneault-Fourrey C."/>
            <person name="LaButti K."/>
            <person name="Lindquist E.A."/>
            <person name="Lipzen A."/>
            <person name="Lundell T."/>
            <person name="Morin E."/>
            <person name="Murat C."/>
            <person name="Sun H."/>
            <person name="Tunlid A."/>
            <person name="Henrissat B."/>
            <person name="Grigoriev I.V."/>
            <person name="Hibbett D.S."/>
            <person name="Martin F."/>
            <person name="Nordberg H.P."/>
            <person name="Cantor M.N."/>
            <person name="Hua S.X."/>
        </authorList>
    </citation>
    <scope>NUCLEOTIDE SEQUENCE [LARGE SCALE GENOMIC DNA]</scope>
    <source>
        <strain evidence="1 2">UH-Slu-Lm8-n1</strain>
    </source>
</reference>
<gene>
    <name evidence="1" type="ORF">CY34DRAFT_43531</name>
</gene>
<feature type="non-terminal residue" evidence="1">
    <location>
        <position position="1"/>
    </location>
</feature>
<evidence type="ECO:0008006" key="3">
    <source>
        <dbReference type="Google" id="ProtNLM"/>
    </source>
</evidence>
<dbReference type="InParanoid" id="A0A0D0A7L0"/>
<dbReference type="GO" id="GO:0003676">
    <property type="term" value="F:nucleic acid binding"/>
    <property type="evidence" value="ECO:0007669"/>
    <property type="project" value="InterPro"/>
</dbReference>
<dbReference type="PANTHER" id="PTHR35871:SF1">
    <property type="entry name" value="CXC1-LIKE CYSTEINE CLUSTER ASSOCIATED WITH KDZ TRANSPOSASES DOMAIN-CONTAINING PROTEIN"/>
    <property type="match status" value="1"/>
</dbReference>
<proteinExistence type="predicted"/>